<accession>A0ABD3QS13</accession>
<gene>
    <name evidence="2" type="ORF">HJC23_011635</name>
</gene>
<organism evidence="2 3">
    <name type="scientific">Cyclotella cryptica</name>
    <dbReference type="NCBI Taxonomy" id="29204"/>
    <lineage>
        <taxon>Eukaryota</taxon>
        <taxon>Sar</taxon>
        <taxon>Stramenopiles</taxon>
        <taxon>Ochrophyta</taxon>
        <taxon>Bacillariophyta</taxon>
        <taxon>Coscinodiscophyceae</taxon>
        <taxon>Thalassiosirophycidae</taxon>
        <taxon>Stephanodiscales</taxon>
        <taxon>Stephanodiscaceae</taxon>
        <taxon>Cyclotella</taxon>
    </lineage>
</organism>
<reference evidence="2 3" key="1">
    <citation type="journal article" date="2020" name="G3 (Bethesda)">
        <title>Improved Reference Genome for Cyclotella cryptica CCMP332, a Model for Cell Wall Morphogenesis, Salinity Adaptation, and Lipid Production in Diatoms (Bacillariophyta).</title>
        <authorList>
            <person name="Roberts W.R."/>
            <person name="Downey K.M."/>
            <person name="Ruck E.C."/>
            <person name="Traller J.C."/>
            <person name="Alverson A.J."/>
        </authorList>
    </citation>
    <scope>NUCLEOTIDE SEQUENCE [LARGE SCALE GENOMIC DNA]</scope>
    <source>
        <strain evidence="2 3">CCMP332</strain>
    </source>
</reference>
<keyword evidence="1" id="KW-1133">Transmembrane helix</keyword>
<keyword evidence="1" id="KW-0472">Membrane</keyword>
<name>A0ABD3QS13_9STRA</name>
<proteinExistence type="predicted"/>
<dbReference type="EMBL" id="JABMIG020000016">
    <property type="protein sequence ID" value="KAL3803012.1"/>
    <property type="molecule type" value="Genomic_DNA"/>
</dbReference>
<keyword evidence="3" id="KW-1185">Reference proteome</keyword>
<keyword evidence="1" id="KW-0812">Transmembrane</keyword>
<sequence length="384" mass="42499">MSANDPLNILSTSPPALLKLTNIASRPSLNGQFCHALSFSNERYTVALIDAPSAAATIVTSYIGGMGRPPQPQHVRIHPASLVKASKLDEVKLSAMVAWEAVKLCANHEKVVDLGRRMTPHSLRGRISPLQTLAGLSSMVLCGLVLLGYWIGFNKLVVALSLLSLLAVISSPDWMEGWRQGKPFQLVLMQTMKNLSTRWKEMLVQATGRNISNGMASGSLVLIMLWTAKLLITPVARREVMMPHPAMPAQQGQKYDLDFIYKLGYDDGKSGADFGSSLPEDVVLTGNPTRMHEMQPRLDDSSLDWEDYNPTPPLKPRPSLGMGTLLSMFALFRFGKELITYPDGRVIRDPNLILLRLKSMEPWRLGLIFMSLYRVIGALSSFLR</sequence>
<feature type="transmembrane region" description="Helical" evidence="1">
    <location>
        <begin position="133"/>
        <end position="151"/>
    </location>
</feature>
<evidence type="ECO:0000313" key="2">
    <source>
        <dbReference type="EMBL" id="KAL3803012.1"/>
    </source>
</evidence>
<protein>
    <submittedName>
        <fullName evidence="2">Uncharacterized protein</fullName>
    </submittedName>
</protein>
<feature type="transmembrane region" description="Helical" evidence="1">
    <location>
        <begin position="157"/>
        <end position="175"/>
    </location>
</feature>
<dbReference type="Proteomes" id="UP001516023">
    <property type="component" value="Unassembled WGS sequence"/>
</dbReference>
<evidence type="ECO:0000313" key="3">
    <source>
        <dbReference type="Proteomes" id="UP001516023"/>
    </source>
</evidence>
<evidence type="ECO:0000256" key="1">
    <source>
        <dbReference type="SAM" id="Phobius"/>
    </source>
</evidence>
<dbReference type="AlphaFoldDB" id="A0ABD3QS13"/>
<comment type="caution">
    <text evidence="2">The sequence shown here is derived from an EMBL/GenBank/DDBJ whole genome shotgun (WGS) entry which is preliminary data.</text>
</comment>